<dbReference type="SUPFAM" id="SSF51905">
    <property type="entry name" value="FAD/NAD(P)-binding domain"/>
    <property type="match status" value="1"/>
</dbReference>
<proteinExistence type="inferred from homology"/>
<comment type="cofactor">
    <cofactor evidence="1">
        <name>FAD</name>
        <dbReference type="ChEBI" id="CHEBI:57692"/>
    </cofactor>
</comment>
<evidence type="ECO:0000256" key="1">
    <source>
        <dbReference type="ARBA" id="ARBA00001974"/>
    </source>
</evidence>
<comment type="similarity">
    <text evidence="2">Belongs to the GMC oxidoreductase family.</text>
</comment>
<accession>A0A916Z438</accession>
<dbReference type="Pfam" id="PF13450">
    <property type="entry name" value="NAD_binding_8"/>
    <property type="match status" value="1"/>
</dbReference>
<dbReference type="GO" id="GO:0050660">
    <property type="term" value="F:flavin adenine dinucleotide binding"/>
    <property type="evidence" value="ECO:0007669"/>
    <property type="project" value="InterPro"/>
</dbReference>
<dbReference type="Proteomes" id="UP000609064">
    <property type="component" value="Unassembled WGS sequence"/>
</dbReference>
<evidence type="ECO:0000259" key="6">
    <source>
        <dbReference type="Pfam" id="PF00732"/>
    </source>
</evidence>
<gene>
    <name evidence="8" type="ORF">GCM10011514_42190</name>
</gene>
<evidence type="ECO:0000256" key="2">
    <source>
        <dbReference type="ARBA" id="ARBA00010790"/>
    </source>
</evidence>
<evidence type="ECO:0000313" key="9">
    <source>
        <dbReference type="Proteomes" id="UP000609064"/>
    </source>
</evidence>
<reference evidence="8" key="2">
    <citation type="submission" date="2020-09" db="EMBL/GenBank/DDBJ databases">
        <authorList>
            <person name="Sun Q."/>
            <person name="Zhou Y."/>
        </authorList>
    </citation>
    <scope>NUCLEOTIDE SEQUENCE</scope>
    <source>
        <strain evidence="8">CGMCC 1.15958</strain>
    </source>
</reference>
<evidence type="ECO:0000256" key="4">
    <source>
        <dbReference type="ARBA" id="ARBA00022827"/>
    </source>
</evidence>
<comment type="caution">
    <text evidence="8">The sequence shown here is derived from an EMBL/GenBank/DDBJ whole genome shotgun (WGS) entry which is preliminary data.</text>
</comment>
<dbReference type="Gene3D" id="3.50.50.60">
    <property type="entry name" value="FAD/NAD(P)-binding domain"/>
    <property type="match status" value="2"/>
</dbReference>
<feature type="domain" description="Glucose-methanol-choline oxidoreductase N-terminal" evidence="6">
    <location>
        <begin position="275"/>
        <end position="391"/>
    </location>
</feature>
<dbReference type="InterPro" id="IPR000172">
    <property type="entry name" value="GMC_OxRdtase_N"/>
</dbReference>
<dbReference type="Pfam" id="PF00732">
    <property type="entry name" value="GMC_oxred_N"/>
    <property type="match status" value="1"/>
</dbReference>
<dbReference type="PANTHER" id="PTHR42784:SF1">
    <property type="entry name" value="PYRANOSE 2-OXIDASE"/>
    <property type="match status" value="1"/>
</dbReference>
<evidence type="ECO:0000256" key="5">
    <source>
        <dbReference type="ARBA" id="ARBA00023002"/>
    </source>
</evidence>
<dbReference type="InterPro" id="IPR051473">
    <property type="entry name" value="P2Ox-like"/>
</dbReference>
<protein>
    <submittedName>
        <fullName evidence="8">Dehydrogenase</fullName>
    </submittedName>
</protein>
<keyword evidence="4" id="KW-0274">FAD</keyword>
<name>A0A916Z438_9BACT</name>
<dbReference type="InterPro" id="IPR036188">
    <property type="entry name" value="FAD/NAD-bd_sf"/>
</dbReference>
<evidence type="ECO:0000259" key="7">
    <source>
        <dbReference type="Pfam" id="PF05199"/>
    </source>
</evidence>
<dbReference type="GO" id="GO:0016614">
    <property type="term" value="F:oxidoreductase activity, acting on CH-OH group of donors"/>
    <property type="evidence" value="ECO:0007669"/>
    <property type="project" value="InterPro"/>
</dbReference>
<evidence type="ECO:0000313" key="8">
    <source>
        <dbReference type="EMBL" id="GGD73641.1"/>
    </source>
</evidence>
<evidence type="ECO:0000256" key="3">
    <source>
        <dbReference type="ARBA" id="ARBA00022630"/>
    </source>
</evidence>
<keyword evidence="3" id="KW-0285">Flavoprotein</keyword>
<sequence length="629" mass="70000">MEKKTKEEFDVVIVGSGIAGSVLAKTLTNAGKNVLLLEAGLQAGMAFDPEAAYKNYQYYIDTFYKASAKVPNSPYPNIKDAQSIDVLDIEPITQTNSPSTKGYLVQAGPLPFGSDCLRGPGGTTLHWLGSTPRMLPNDFQMQTLYGQGVDWPITYDELMPYYEMAENEIGVSGNVEDQVGPDMSIENYGEGYVFPMKEIPQSYLDQVCIEKTQNLKVKLYGKEYTITCISTPQGRNSIPNPAYKFAGTYWNKKAQKLELAKNNEEYEPVGAIWDQNTGHRCEGNASCVPICPVQAKYNALKTLRKSDPKRLKIITQAVASKIYTDEITNAITGIEYKKYKYENSTVYDTAIARGKIYVLAASAIENAKILLTSGIANSSDQVGRNLMDHLVMLTWGLLPEKAYPYRGPGSTTNIPTFRDGEFRKEHAAWISPIDNWGWSWPVFSPGSDVSSAVSSGMFGKKLRSHLNDVLPRQLLLHFECEQTPDPNNRVTIDPQYKDQLDNYRPVIHYNASEYMKKSFEAAKKVSDQIFAANGVEDYTAYSVANDPDYVTYKGQGYNFWGAGHIVGTHRMGSSKEDSVVDKNQRTWDHENLYLVGCGNMPTLGTSNPTLTMTALSFKAAEAILKQLEN</sequence>
<dbReference type="RefSeq" id="WP_188769126.1">
    <property type="nucleotide sequence ID" value="NZ_BMKK01000010.1"/>
</dbReference>
<dbReference type="Pfam" id="PF05199">
    <property type="entry name" value="GMC_oxred_C"/>
    <property type="match status" value="1"/>
</dbReference>
<organism evidence="8 9">
    <name type="scientific">Emticicia aquatilis</name>
    <dbReference type="NCBI Taxonomy" id="1537369"/>
    <lineage>
        <taxon>Bacteria</taxon>
        <taxon>Pseudomonadati</taxon>
        <taxon>Bacteroidota</taxon>
        <taxon>Cytophagia</taxon>
        <taxon>Cytophagales</taxon>
        <taxon>Leadbetterellaceae</taxon>
        <taxon>Emticicia</taxon>
    </lineage>
</organism>
<keyword evidence="9" id="KW-1185">Reference proteome</keyword>
<keyword evidence="5" id="KW-0560">Oxidoreductase</keyword>
<feature type="domain" description="Glucose-methanol-choline oxidoreductase C-terminal" evidence="7">
    <location>
        <begin position="484"/>
        <end position="615"/>
    </location>
</feature>
<dbReference type="AlphaFoldDB" id="A0A916Z438"/>
<dbReference type="EMBL" id="BMKK01000010">
    <property type="protein sequence ID" value="GGD73641.1"/>
    <property type="molecule type" value="Genomic_DNA"/>
</dbReference>
<dbReference type="PANTHER" id="PTHR42784">
    <property type="entry name" value="PYRANOSE 2-OXIDASE"/>
    <property type="match status" value="1"/>
</dbReference>
<dbReference type="InterPro" id="IPR007867">
    <property type="entry name" value="GMC_OxRtase_C"/>
</dbReference>
<reference evidence="8" key="1">
    <citation type="journal article" date="2014" name="Int. J. Syst. Evol. Microbiol.">
        <title>Complete genome sequence of Corynebacterium casei LMG S-19264T (=DSM 44701T), isolated from a smear-ripened cheese.</title>
        <authorList>
            <consortium name="US DOE Joint Genome Institute (JGI-PGF)"/>
            <person name="Walter F."/>
            <person name="Albersmeier A."/>
            <person name="Kalinowski J."/>
            <person name="Ruckert C."/>
        </authorList>
    </citation>
    <scope>NUCLEOTIDE SEQUENCE</scope>
    <source>
        <strain evidence="8">CGMCC 1.15958</strain>
    </source>
</reference>